<dbReference type="AlphaFoldDB" id="A0A7W6HIL9"/>
<proteinExistence type="predicted"/>
<gene>
    <name evidence="1" type="ORF">GGQ71_000156</name>
</gene>
<name>A0A7W6HIL9_9HYPH</name>
<dbReference type="Proteomes" id="UP000544107">
    <property type="component" value="Unassembled WGS sequence"/>
</dbReference>
<protein>
    <submittedName>
        <fullName evidence="1">Uncharacterized protein</fullName>
    </submittedName>
</protein>
<accession>A0A7W6HIL9</accession>
<comment type="caution">
    <text evidence="1">The sequence shown here is derived from an EMBL/GenBank/DDBJ whole genome shotgun (WGS) entry which is preliminary data.</text>
</comment>
<evidence type="ECO:0000313" key="2">
    <source>
        <dbReference type="Proteomes" id="UP000544107"/>
    </source>
</evidence>
<sequence length="46" mass="5472">MLSPEFHFQFNHGKVSFHGYVIESLSDRMPQVWFSSAIHFFEKVNL</sequence>
<organism evidence="1 2">
    <name type="scientific">Allorhizobium taibaishanense</name>
    <dbReference type="NCBI Taxonomy" id="887144"/>
    <lineage>
        <taxon>Bacteria</taxon>
        <taxon>Pseudomonadati</taxon>
        <taxon>Pseudomonadota</taxon>
        <taxon>Alphaproteobacteria</taxon>
        <taxon>Hyphomicrobiales</taxon>
        <taxon>Rhizobiaceae</taxon>
        <taxon>Rhizobium/Agrobacterium group</taxon>
        <taxon>Allorhizobium</taxon>
    </lineage>
</organism>
<dbReference type="EMBL" id="JACIED010000001">
    <property type="protein sequence ID" value="MBB4005920.1"/>
    <property type="molecule type" value="Genomic_DNA"/>
</dbReference>
<evidence type="ECO:0000313" key="1">
    <source>
        <dbReference type="EMBL" id="MBB4005920.1"/>
    </source>
</evidence>
<reference evidence="1 2" key="1">
    <citation type="submission" date="2020-08" db="EMBL/GenBank/DDBJ databases">
        <title>Genomic Encyclopedia of Type Strains, Phase IV (KMG-IV): sequencing the most valuable type-strain genomes for metagenomic binning, comparative biology and taxonomic classification.</title>
        <authorList>
            <person name="Goeker M."/>
        </authorList>
    </citation>
    <scope>NUCLEOTIDE SEQUENCE [LARGE SCALE GENOMIC DNA]</scope>
    <source>
        <strain evidence="1 2">DSM 100021</strain>
    </source>
</reference>